<reference evidence="4" key="1">
    <citation type="submission" date="2011-05" db="EMBL/GenBank/DDBJ databases">
        <authorList>
            <person name="Richards S.R."/>
            <person name="Qu J."/>
            <person name="Jiang H."/>
            <person name="Jhangiani S.N."/>
            <person name="Agravi P."/>
            <person name="Goodspeed R."/>
            <person name="Gross S."/>
            <person name="Mandapat C."/>
            <person name="Jackson L."/>
            <person name="Mathew T."/>
            <person name="Pu L."/>
            <person name="Thornton R."/>
            <person name="Saada N."/>
            <person name="Wilczek-Boney K.B."/>
            <person name="Lee S."/>
            <person name="Kovar C."/>
            <person name="Wu Y."/>
            <person name="Scherer S.E."/>
            <person name="Worley K.C."/>
            <person name="Muzny D.M."/>
            <person name="Gibbs R."/>
        </authorList>
    </citation>
    <scope>NUCLEOTIDE SEQUENCE</scope>
    <source>
        <strain evidence="4">Brora</strain>
    </source>
</reference>
<dbReference type="GO" id="GO:0005634">
    <property type="term" value="C:nucleus"/>
    <property type="evidence" value="ECO:0007669"/>
    <property type="project" value="TreeGrafter"/>
</dbReference>
<evidence type="ECO:0000259" key="2">
    <source>
        <dbReference type="Pfam" id="PF02223"/>
    </source>
</evidence>
<dbReference type="STRING" id="126957.T1IQH0"/>
<dbReference type="HOGENOM" id="CLU_2416073_0_0_1"/>
<dbReference type="OMA" id="FRAERCE"/>
<organism evidence="3 4">
    <name type="scientific">Strigamia maritima</name>
    <name type="common">European centipede</name>
    <name type="synonym">Geophilus maritimus</name>
    <dbReference type="NCBI Taxonomy" id="126957"/>
    <lineage>
        <taxon>Eukaryota</taxon>
        <taxon>Metazoa</taxon>
        <taxon>Ecdysozoa</taxon>
        <taxon>Arthropoda</taxon>
        <taxon>Myriapoda</taxon>
        <taxon>Chilopoda</taxon>
        <taxon>Pleurostigmophora</taxon>
        <taxon>Geophilomorpha</taxon>
        <taxon>Linotaeniidae</taxon>
        <taxon>Strigamia</taxon>
    </lineage>
</organism>
<dbReference type="GO" id="GO:0006235">
    <property type="term" value="P:dTTP biosynthetic process"/>
    <property type="evidence" value="ECO:0007669"/>
    <property type="project" value="TreeGrafter"/>
</dbReference>
<protein>
    <recommendedName>
        <fullName evidence="2">Thymidylate kinase-like domain-containing protein</fullName>
    </recommendedName>
</protein>
<keyword evidence="4" id="KW-1185">Reference proteome</keyword>
<evidence type="ECO:0000313" key="4">
    <source>
        <dbReference type="Proteomes" id="UP000014500"/>
    </source>
</evidence>
<dbReference type="GO" id="GO:0005739">
    <property type="term" value="C:mitochondrion"/>
    <property type="evidence" value="ECO:0007669"/>
    <property type="project" value="TreeGrafter"/>
</dbReference>
<dbReference type="PANTHER" id="PTHR10344">
    <property type="entry name" value="THYMIDYLATE KINASE"/>
    <property type="match status" value="1"/>
</dbReference>
<dbReference type="EnsemblMetazoa" id="SMAR003287-RA">
    <property type="protein sequence ID" value="SMAR003287-PA"/>
    <property type="gene ID" value="SMAR003287"/>
</dbReference>
<dbReference type="Gene3D" id="3.40.50.300">
    <property type="entry name" value="P-loop containing nucleotide triphosphate hydrolases"/>
    <property type="match status" value="1"/>
</dbReference>
<dbReference type="GO" id="GO:0006233">
    <property type="term" value="P:dTDP biosynthetic process"/>
    <property type="evidence" value="ECO:0007669"/>
    <property type="project" value="TreeGrafter"/>
</dbReference>
<dbReference type="GO" id="GO:0005829">
    <property type="term" value="C:cytosol"/>
    <property type="evidence" value="ECO:0007669"/>
    <property type="project" value="TreeGrafter"/>
</dbReference>
<evidence type="ECO:0000313" key="3">
    <source>
        <dbReference type="EnsemblMetazoa" id="SMAR003287-PA"/>
    </source>
</evidence>
<comment type="similarity">
    <text evidence="1">Belongs to the thymidylate kinase family.</text>
</comment>
<dbReference type="PhylomeDB" id="T1IQH0"/>
<name>T1IQH0_STRMM</name>
<dbReference type="Pfam" id="PF02223">
    <property type="entry name" value="Thymidylate_kin"/>
    <property type="match status" value="1"/>
</dbReference>
<dbReference type="EMBL" id="AFFK01018323">
    <property type="status" value="NOT_ANNOTATED_CDS"/>
    <property type="molecule type" value="Genomic_DNA"/>
</dbReference>
<dbReference type="InterPro" id="IPR027417">
    <property type="entry name" value="P-loop_NTPase"/>
</dbReference>
<dbReference type="SUPFAM" id="SSF52540">
    <property type="entry name" value="P-loop containing nucleoside triphosphate hydrolases"/>
    <property type="match status" value="1"/>
</dbReference>
<dbReference type="AlphaFoldDB" id="T1IQH0"/>
<sequence length="92" mass="10333">MDRYAFSGVAFSAAKDGMNIKWCKQPDEGLPKPDTTIFLDLAPSSLMTERSLFGTERSKELDFNGVYHYPSLIQTPHIFPPLETSFHGSYSV</sequence>
<dbReference type="InterPro" id="IPR039430">
    <property type="entry name" value="Thymidylate_kin-like_dom"/>
</dbReference>
<evidence type="ECO:0000256" key="1">
    <source>
        <dbReference type="ARBA" id="ARBA00009776"/>
    </source>
</evidence>
<dbReference type="eggNOG" id="KOG3327">
    <property type="taxonomic scope" value="Eukaryota"/>
</dbReference>
<feature type="domain" description="Thymidylate kinase-like" evidence="2">
    <location>
        <begin position="1"/>
        <end position="55"/>
    </location>
</feature>
<accession>T1IQH0</accession>
<dbReference type="GO" id="GO:0006227">
    <property type="term" value="P:dUDP biosynthetic process"/>
    <property type="evidence" value="ECO:0007669"/>
    <property type="project" value="TreeGrafter"/>
</dbReference>
<dbReference type="GO" id="GO:0004798">
    <property type="term" value="F:dTMP kinase activity"/>
    <property type="evidence" value="ECO:0007669"/>
    <property type="project" value="TreeGrafter"/>
</dbReference>
<proteinExistence type="inferred from homology"/>
<dbReference type="GO" id="GO:0004550">
    <property type="term" value="F:nucleoside diphosphate kinase activity"/>
    <property type="evidence" value="ECO:0007669"/>
    <property type="project" value="TreeGrafter"/>
</dbReference>
<reference evidence="3" key="2">
    <citation type="submission" date="2015-02" db="UniProtKB">
        <authorList>
            <consortium name="EnsemblMetazoa"/>
        </authorList>
    </citation>
    <scope>IDENTIFICATION</scope>
</reference>
<dbReference type="Proteomes" id="UP000014500">
    <property type="component" value="Unassembled WGS sequence"/>
</dbReference>
<dbReference type="PANTHER" id="PTHR10344:SF1">
    <property type="entry name" value="THYMIDYLATE KINASE"/>
    <property type="match status" value="1"/>
</dbReference>